<dbReference type="InterPro" id="IPR001944">
    <property type="entry name" value="Glycoside_Hdrlase_35"/>
</dbReference>
<keyword evidence="2 4" id="KW-0378">Hydrolase</keyword>
<dbReference type="SUPFAM" id="SSF51445">
    <property type="entry name" value="(Trans)glycosidases"/>
    <property type="match status" value="1"/>
</dbReference>
<comment type="catalytic activity">
    <reaction evidence="4">
        <text>Hydrolysis of terminal non-reducing beta-D-galactose residues in beta-D-galactosides.</text>
        <dbReference type="EC" id="3.2.1.23"/>
    </reaction>
</comment>
<dbReference type="InterPro" id="IPR037110">
    <property type="entry name" value="Betagal_dom2_sf"/>
</dbReference>
<dbReference type="EC" id="3.2.1.23" evidence="4"/>
<reference evidence="8 9" key="1">
    <citation type="submission" date="2020-11" db="EMBL/GenBank/DDBJ databases">
        <title>Pedobacter endophytica, an endophytic bacteria isolated form Carex pumila.</title>
        <authorList>
            <person name="Peng Y."/>
            <person name="Jiang L."/>
            <person name="Lee J."/>
        </authorList>
    </citation>
    <scope>NUCLEOTIDE SEQUENCE [LARGE SCALE GENOMIC DNA]</scope>
    <source>
        <strain evidence="8 9">JBR3-12</strain>
    </source>
</reference>
<evidence type="ECO:0000256" key="5">
    <source>
        <dbReference type="RuleBase" id="RU003679"/>
    </source>
</evidence>
<dbReference type="InterPro" id="IPR019801">
    <property type="entry name" value="Glyco_hydro_35_CS"/>
</dbReference>
<evidence type="ECO:0000256" key="1">
    <source>
        <dbReference type="ARBA" id="ARBA00009809"/>
    </source>
</evidence>
<evidence type="ECO:0000256" key="6">
    <source>
        <dbReference type="SAM" id="SignalP"/>
    </source>
</evidence>
<dbReference type="PANTHER" id="PTHR23421">
    <property type="entry name" value="BETA-GALACTOSIDASE RELATED"/>
    <property type="match status" value="1"/>
</dbReference>
<dbReference type="InterPro" id="IPR031330">
    <property type="entry name" value="Gly_Hdrlase_35_cat"/>
</dbReference>
<keyword evidence="9" id="KW-1185">Reference proteome</keyword>
<dbReference type="Gene3D" id="2.102.20.10">
    <property type="entry name" value="Beta-galactosidase, domain 2"/>
    <property type="match status" value="1"/>
</dbReference>
<comment type="similarity">
    <text evidence="1 5">Belongs to the glycosyl hydrolase 35 family.</text>
</comment>
<protein>
    <recommendedName>
        <fullName evidence="4">Beta-galactosidase</fullName>
        <ecNumber evidence="4">3.2.1.23</ecNumber>
    </recommendedName>
</protein>
<accession>A0A7S9KY63</accession>
<dbReference type="KEGG" id="pex:IZT61_18265"/>
<name>A0A7S9KY63_9SPHI</name>
<dbReference type="InterPro" id="IPR017853">
    <property type="entry name" value="GH"/>
</dbReference>
<dbReference type="EMBL" id="CP064939">
    <property type="protein sequence ID" value="QPH38985.1"/>
    <property type="molecule type" value="Genomic_DNA"/>
</dbReference>
<dbReference type="PROSITE" id="PS01182">
    <property type="entry name" value="GLYCOSYL_HYDROL_F35"/>
    <property type="match status" value="1"/>
</dbReference>
<dbReference type="Proteomes" id="UP000594759">
    <property type="component" value="Chromosome"/>
</dbReference>
<evidence type="ECO:0000313" key="8">
    <source>
        <dbReference type="EMBL" id="QPH38985.1"/>
    </source>
</evidence>
<dbReference type="GO" id="GO:0004565">
    <property type="term" value="F:beta-galactosidase activity"/>
    <property type="evidence" value="ECO:0007669"/>
    <property type="project" value="UniProtKB-EC"/>
</dbReference>
<gene>
    <name evidence="8" type="ORF">IZT61_18265</name>
</gene>
<dbReference type="AlphaFoldDB" id="A0A7S9KY63"/>
<dbReference type="Pfam" id="PF01301">
    <property type="entry name" value="Glyco_hydro_35"/>
    <property type="match status" value="1"/>
</dbReference>
<evidence type="ECO:0000256" key="4">
    <source>
        <dbReference type="RuleBase" id="RU000675"/>
    </source>
</evidence>
<dbReference type="PRINTS" id="PR00742">
    <property type="entry name" value="GLHYDRLASE35"/>
</dbReference>
<dbReference type="GO" id="GO:0005975">
    <property type="term" value="P:carbohydrate metabolic process"/>
    <property type="evidence" value="ECO:0007669"/>
    <property type="project" value="InterPro"/>
</dbReference>
<keyword evidence="3 4" id="KW-0326">Glycosidase</keyword>
<keyword evidence="6" id="KW-0732">Signal</keyword>
<organism evidence="8 9">
    <name type="scientific">Pedobacter endophyticus</name>
    <dbReference type="NCBI Taxonomy" id="2789740"/>
    <lineage>
        <taxon>Bacteria</taxon>
        <taxon>Pseudomonadati</taxon>
        <taxon>Bacteroidota</taxon>
        <taxon>Sphingobacteriia</taxon>
        <taxon>Sphingobacteriales</taxon>
        <taxon>Sphingobacteriaceae</taxon>
        <taxon>Pedobacter</taxon>
    </lineage>
</organism>
<feature type="signal peptide" evidence="6">
    <location>
        <begin position="1"/>
        <end position="21"/>
    </location>
</feature>
<evidence type="ECO:0000259" key="7">
    <source>
        <dbReference type="Pfam" id="PF01301"/>
    </source>
</evidence>
<dbReference type="Gene3D" id="3.20.20.80">
    <property type="entry name" value="Glycosidases"/>
    <property type="match status" value="1"/>
</dbReference>
<evidence type="ECO:0000256" key="2">
    <source>
        <dbReference type="ARBA" id="ARBA00022801"/>
    </source>
</evidence>
<evidence type="ECO:0000313" key="9">
    <source>
        <dbReference type="Proteomes" id="UP000594759"/>
    </source>
</evidence>
<dbReference type="RefSeq" id="WP_196098460.1">
    <property type="nucleotide sequence ID" value="NZ_CP064939.1"/>
</dbReference>
<proteinExistence type="inferred from homology"/>
<evidence type="ECO:0000256" key="3">
    <source>
        <dbReference type="ARBA" id="ARBA00023295"/>
    </source>
</evidence>
<sequence length="833" mass="95404">MKIIVKYLLVICCICCPFASSFGQKQYEIDISNQTYTLQRDFLKMGTNKSPNGDVLAYNSLYLVKNNQPWFPIMGEMHFSRVAESDWESSILKMKTNGIQIISSYIFWNHHEEKQGIFNWKDNNNLKKFLSLCKKHNMYVWLRPGPWVHAEAHYGGFPNWLIDKKIALRSNDQTYLKYCDLFFKAIAQQINGFYFKNGGPIIGVQIENEYAFKALEKYEHMKTLKRMLIAAGFDVPYYSAFSSGPDNQDEFLYMLGSYPDSPWAQHTKKMFKPMFFIKQLEGDSDIGSDLFGQVDTKVRNTYPKLSAELGSGMQVTYHRRVVVSPNDVVGTAFVKVASGLNGLGYYMFHGGVNPVGETTLQESRETNYPNDVPIKNYDFQSPVGAMGLLPKSYNEFRLFHLFLNDFGSQLAKQKAFFPSELVKSYFSYDTVQTSIRVHDNSGFIFLSNYQRFVNLDEVNSFQLTVIDKNSTEKVPSQPVKFAANSFSIWPYNLKINKATLHYATAQPLCIIANPQQKTFVFFGDGECEFVFDSQNVREIKKAGNTKVTSDNRYFKVAMTGSDESFDVVDTENQSIRIVLLSRGSALKASKVKMNNQELLILSDANVTSQNNQISIEDLSDNGIVDLRVYPSTPSTTLTALSKSFTIKTVDAKSIFNRFTIAPNEPAKGNVSFVHDKSAYPIKEAERLRDSVLAKYAQGKYFNASQPGPIYQYNFKNLPEQNLYRLNFKVNQNANIKNWVLNMHYAADVMALYKNKKLAYDQFNYNNNCAYKLNESDFEASNQWLLQLSPFKANYDIYVEDDVKPDKEKAWNRAILNSAELKPSWQYNIKLNNK</sequence>
<feature type="domain" description="Glycoside hydrolase 35 catalytic" evidence="7">
    <location>
        <begin position="63"/>
        <end position="398"/>
    </location>
</feature>
<feature type="chain" id="PRO_5032363847" description="Beta-galactosidase" evidence="6">
    <location>
        <begin position="22"/>
        <end position="833"/>
    </location>
</feature>